<dbReference type="GO" id="GO:0032790">
    <property type="term" value="P:ribosome disassembly"/>
    <property type="evidence" value="ECO:0007669"/>
    <property type="project" value="TreeGrafter"/>
</dbReference>
<dbReference type="Gene3D" id="3.40.50.300">
    <property type="entry name" value="P-loop containing nucleotide triphosphate hydrolases"/>
    <property type="match status" value="1"/>
</dbReference>
<dbReference type="Gene3D" id="3.30.70.240">
    <property type="match status" value="1"/>
</dbReference>
<dbReference type="Gene3D" id="2.40.30.10">
    <property type="entry name" value="Translation factors"/>
    <property type="match status" value="1"/>
</dbReference>
<keyword evidence="1" id="KW-0547">Nucleotide-binding</keyword>
<evidence type="ECO:0000313" key="8">
    <source>
        <dbReference type="Proteomes" id="UP000408482"/>
    </source>
</evidence>
<dbReference type="RefSeq" id="WP_144095511.1">
    <property type="nucleotide sequence ID" value="NZ_CABHMX010000016.1"/>
</dbReference>
<feature type="compositionally biased region" description="Polar residues" evidence="5">
    <location>
        <begin position="725"/>
        <end position="739"/>
    </location>
</feature>
<dbReference type="SMART" id="SM00889">
    <property type="entry name" value="EFG_IV"/>
    <property type="match status" value="1"/>
</dbReference>
<dbReference type="PROSITE" id="PS51722">
    <property type="entry name" value="G_TR_2"/>
    <property type="match status" value="1"/>
</dbReference>
<feature type="region of interest" description="Disordered" evidence="5">
    <location>
        <begin position="176"/>
        <end position="219"/>
    </location>
</feature>
<dbReference type="InterPro" id="IPR020568">
    <property type="entry name" value="Ribosomal_Su5_D2-typ_SF"/>
</dbReference>
<dbReference type="PRINTS" id="PR00315">
    <property type="entry name" value="ELONGATNFCT"/>
</dbReference>
<evidence type="ECO:0000256" key="3">
    <source>
        <dbReference type="ARBA" id="ARBA00023134"/>
    </source>
</evidence>
<dbReference type="Gene3D" id="3.30.230.10">
    <property type="match status" value="1"/>
</dbReference>
<dbReference type="PROSITE" id="PS00301">
    <property type="entry name" value="G_TR_1"/>
    <property type="match status" value="1"/>
</dbReference>
<dbReference type="CDD" id="cd10912">
    <property type="entry name" value="PIN_YacP-like"/>
    <property type="match status" value="1"/>
</dbReference>
<dbReference type="GO" id="GO:0046677">
    <property type="term" value="P:response to antibiotic"/>
    <property type="evidence" value="ECO:0007669"/>
    <property type="project" value="UniProtKB-KW"/>
</dbReference>
<dbReference type="InterPro" id="IPR027417">
    <property type="entry name" value="P-loop_NTPase"/>
</dbReference>
<dbReference type="SMART" id="SM00838">
    <property type="entry name" value="EFG_C"/>
    <property type="match status" value="1"/>
</dbReference>
<evidence type="ECO:0000313" key="7">
    <source>
        <dbReference type="EMBL" id="VUX40705.1"/>
    </source>
</evidence>
<dbReference type="Pfam" id="PF00679">
    <property type="entry name" value="EFG_C"/>
    <property type="match status" value="1"/>
</dbReference>
<keyword evidence="8" id="KW-1185">Reference proteome</keyword>
<feature type="compositionally biased region" description="Low complexity" evidence="5">
    <location>
        <begin position="778"/>
        <end position="799"/>
    </location>
</feature>
<proteinExistence type="predicted"/>
<dbReference type="InterPro" id="IPR031157">
    <property type="entry name" value="G_TR_CS"/>
</dbReference>
<dbReference type="Pfam" id="PF14492">
    <property type="entry name" value="EFG_III"/>
    <property type="match status" value="1"/>
</dbReference>
<organism evidence="7 8">
    <name type="scientific">Blautia luti</name>
    <dbReference type="NCBI Taxonomy" id="89014"/>
    <lineage>
        <taxon>Bacteria</taxon>
        <taxon>Bacillati</taxon>
        <taxon>Bacillota</taxon>
        <taxon>Clostridia</taxon>
        <taxon>Lachnospirales</taxon>
        <taxon>Lachnospiraceae</taxon>
        <taxon>Blautia</taxon>
    </lineage>
</organism>
<dbReference type="InterPro" id="IPR041095">
    <property type="entry name" value="EFG_II"/>
</dbReference>
<dbReference type="Pfam" id="PF03764">
    <property type="entry name" value="EFG_IV"/>
    <property type="match status" value="1"/>
</dbReference>
<evidence type="ECO:0000259" key="6">
    <source>
        <dbReference type="PROSITE" id="PS51722"/>
    </source>
</evidence>
<dbReference type="Proteomes" id="UP000408482">
    <property type="component" value="Unassembled WGS sequence"/>
</dbReference>
<dbReference type="InterPro" id="IPR010298">
    <property type="entry name" value="YacP-like"/>
</dbReference>
<dbReference type="PANTHER" id="PTHR43261">
    <property type="entry name" value="TRANSLATION ELONGATION FACTOR G-RELATED"/>
    <property type="match status" value="1"/>
</dbReference>
<dbReference type="SUPFAM" id="SSF52540">
    <property type="entry name" value="P-loop containing nucleoside triphosphate hydrolases"/>
    <property type="match status" value="1"/>
</dbReference>
<dbReference type="GO" id="GO:0003924">
    <property type="term" value="F:GTPase activity"/>
    <property type="evidence" value="ECO:0007669"/>
    <property type="project" value="InterPro"/>
</dbReference>
<name>A0A564W791_9FIRM</name>
<dbReference type="InterPro" id="IPR005517">
    <property type="entry name" value="Transl_elong_EFG/EF2_IV"/>
</dbReference>
<dbReference type="InterPro" id="IPR005225">
    <property type="entry name" value="Small_GTP-bd"/>
</dbReference>
<dbReference type="Gene3D" id="3.30.70.870">
    <property type="entry name" value="Elongation Factor G (Translational Gtpase), domain 3"/>
    <property type="match status" value="1"/>
</dbReference>
<evidence type="ECO:0000256" key="2">
    <source>
        <dbReference type="ARBA" id="ARBA00022917"/>
    </source>
</evidence>
<gene>
    <name evidence="7" type="primary">fusA_1</name>
    <name evidence="7" type="ORF">RSSSTS7063_01316</name>
</gene>
<accession>A0A564W791</accession>
<dbReference type="NCBIfam" id="TIGR00231">
    <property type="entry name" value="small_GTP"/>
    <property type="match status" value="1"/>
</dbReference>
<dbReference type="Pfam" id="PF05991">
    <property type="entry name" value="NYN_YacP"/>
    <property type="match status" value="1"/>
</dbReference>
<feature type="region of interest" description="Disordered" evidence="5">
    <location>
        <begin position="778"/>
        <end position="822"/>
    </location>
</feature>
<dbReference type="InterPro" id="IPR035647">
    <property type="entry name" value="EFG_III/V"/>
</dbReference>
<dbReference type="GO" id="GO:0003746">
    <property type="term" value="F:translation elongation factor activity"/>
    <property type="evidence" value="ECO:0007669"/>
    <property type="project" value="UniProtKB-KW"/>
</dbReference>
<evidence type="ECO:0000256" key="1">
    <source>
        <dbReference type="ARBA" id="ARBA00022741"/>
    </source>
</evidence>
<reference evidence="7 8" key="1">
    <citation type="submission" date="2019-07" db="EMBL/GenBank/DDBJ databases">
        <authorList>
            <person name="Hibberd C M."/>
            <person name="Gehrig L. J."/>
            <person name="Chang H.-W."/>
            <person name="Venkatesh S."/>
        </authorList>
    </citation>
    <scope>NUCLEOTIDE SEQUENCE [LARGE SCALE GENOMIC DNA]</scope>
    <source>
        <strain evidence="7">Blautia_luti_SSTS_Bg7063</strain>
    </source>
</reference>
<feature type="region of interest" description="Disordered" evidence="5">
    <location>
        <begin position="712"/>
        <end position="752"/>
    </location>
</feature>
<dbReference type="SUPFAM" id="SSF50447">
    <property type="entry name" value="Translation proteins"/>
    <property type="match status" value="1"/>
</dbReference>
<protein>
    <submittedName>
        <fullName evidence="7">Elongation factor G</fullName>
    </submittedName>
</protein>
<dbReference type="CDD" id="cd03711">
    <property type="entry name" value="Tet_C"/>
    <property type="match status" value="1"/>
</dbReference>
<keyword evidence="2" id="KW-0648">Protein biosynthesis</keyword>
<dbReference type="EMBL" id="CABHNW010000167">
    <property type="protein sequence ID" value="VUX40705.1"/>
    <property type="molecule type" value="Genomic_DNA"/>
</dbReference>
<dbReference type="GO" id="GO:0005525">
    <property type="term" value="F:GTP binding"/>
    <property type="evidence" value="ECO:0007669"/>
    <property type="project" value="UniProtKB-KW"/>
</dbReference>
<dbReference type="Pfam" id="PF00009">
    <property type="entry name" value="GTP_EFTU"/>
    <property type="match status" value="1"/>
</dbReference>
<dbReference type="SUPFAM" id="SSF54980">
    <property type="entry name" value="EF-G C-terminal domain-like"/>
    <property type="match status" value="2"/>
</dbReference>
<keyword evidence="4" id="KW-0046">Antibiotic resistance</keyword>
<evidence type="ECO:0000256" key="4">
    <source>
        <dbReference type="ARBA" id="ARBA00023251"/>
    </source>
</evidence>
<dbReference type="InterPro" id="IPR014721">
    <property type="entry name" value="Ribsml_uS5_D2-typ_fold_subgr"/>
</dbReference>
<dbReference type="AlphaFoldDB" id="A0A564W791"/>
<keyword evidence="7" id="KW-0251">Elongation factor</keyword>
<keyword evidence="3" id="KW-0342">GTP-binding</keyword>
<dbReference type="SUPFAM" id="SSF54211">
    <property type="entry name" value="Ribosomal protein S5 domain 2-like"/>
    <property type="match status" value="1"/>
</dbReference>
<evidence type="ECO:0000256" key="5">
    <source>
        <dbReference type="SAM" id="MobiDB-lite"/>
    </source>
</evidence>
<dbReference type="InterPro" id="IPR035650">
    <property type="entry name" value="Tet_C"/>
</dbReference>
<dbReference type="InterPro" id="IPR000795">
    <property type="entry name" value="T_Tr_GTP-bd_dom"/>
</dbReference>
<feature type="domain" description="Tr-type G" evidence="6">
    <location>
        <begin position="10"/>
        <end position="289"/>
    </location>
</feature>
<dbReference type="InterPro" id="IPR000640">
    <property type="entry name" value="EFG_V-like"/>
</dbReference>
<dbReference type="InterPro" id="IPR009000">
    <property type="entry name" value="Transl_B-barrel_sf"/>
</dbReference>
<sequence>MGEKPQNIKHRHISLGVLAHVDAGKTTLSEGLLFKCGRIRKIGRVDHKDAYLDTYELERERGITIFSKQAVFSMGDMEVTLLDTPGHVDFSAEMERTLQVLDYAILVINGADGVQGHTQTLWRLLTQYKIPTFLFVNKMDQEGTDRERLLEELKKKLSGCCVDFSGELECSGAEAAGKKENPVDNSGKSPSAEGMQLKDNASEAEKENISGTQGASDKINGTDDFLENIAMCEENLLESFLETGTIAKKDVAELILERKLFPCFFGSALKMEGVDAFIHGMETYMAVPSYPAEFGARIFKIARDEQGNRLTYMKITGGSLKVKETLTNAGRNGIPAEEIWEEKADQIRIYSGAKFEMLKEAEAGTVCAVTGLTETYPGEGLGIEADSAMPVLEPVLNYQIILPEGCDAHRMLKSLKELEEEEPQLHIMWDEQLGEIHAMLMGEVQIEILKHLIWERFHVAVEFGTGNIVYKETIAAPVEGVGHFEPLRHYAEVHLLLEPGERGSGLQFFTAANEDQLDRNWQRLILTHLEEKEHLGVLTGSPITDMQITLLTGRAHQKHTEGGDFRQATYRAVRQGLKKAETLLLEPYYSFRLEVPAENVGRAMTDIQRMQGTFQGPETQGELSVITGSAPVAKMRDYQSQVVSYTRGRGHLTCTLKGYEPCQDQEQIAEEIGYDSERDLENPTGSVFCAHGAGFVVPWYEVEEYMHLEGTQLPDSNDAYEDSDNSSAGVRSVQGTAKNSPDHRTANAGRGKYTSMYGSYEEEKELKAIFEKTFGPVSSKKYSSNSRSFGNPESGSSFSGKGGKGAADSGLPAKSGHGAWRNSSPAIHREDYLLVDGCNIIFAWEDLRDLAQADFHAAQSRLMDILSDYQGIKGCILILVFDAYRVEGHPEETFQYHNIHVVYTKEAETADQYIERTVHKIGRKHNVTVATSDGLEQIIIMGQGAARISARGFKDEIASAKQQMREEWQERRDNSKTYLFDSMTPELKSHMEDIRLGRKKKEEL</sequence>
<dbReference type="PANTHER" id="PTHR43261:SF1">
    <property type="entry name" value="RIBOSOME-RELEASING FACTOR 2, MITOCHONDRIAL"/>
    <property type="match status" value="1"/>
</dbReference>